<keyword evidence="2" id="KW-0812">Transmembrane</keyword>
<accession>A0ABT8A3G2</accession>
<evidence type="ECO:0000313" key="3">
    <source>
        <dbReference type="EMBL" id="MDN3564073.1"/>
    </source>
</evidence>
<proteinExistence type="predicted"/>
<feature type="region of interest" description="Disordered" evidence="1">
    <location>
        <begin position="1"/>
        <end position="22"/>
    </location>
</feature>
<comment type="caution">
    <text evidence="3">The sequence shown here is derived from an EMBL/GenBank/DDBJ whole genome shotgun (WGS) entry which is preliminary data.</text>
</comment>
<name>A0ABT8A3G2_9PROT</name>
<gene>
    <name evidence="3" type="ORF">QWZ14_06735</name>
</gene>
<feature type="transmembrane region" description="Helical" evidence="2">
    <location>
        <begin position="34"/>
        <end position="55"/>
    </location>
</feature>
<protein>
    <submittedName>
        <fullName evidence="3">Uncharacterized protein</fullName>
    </submittedName>
</protein>
<keyword evidence="2" id="KW-0472">Membrane</keyword>
<evidence type="ECO:0000313" key="4">
    <source>
        <dbReference type="Proteomes" id="UP001529369"/>
    </source>
</evidence>
<organism evidence="3 4">
    <name type="scientific">Paeniroseomonas aquatica</name>
    <dbReference type="NCBI Taxonomy" id="373043"/>
    <lineage>
        <taxon>Bacteria</taxon>
        <taxon>Pseudomonadati</taxon>
        <taxon>Pseudomonadota</taxon>
        <taxon>Alphaproteobacteria</taxon>
        <taxon>Acetobacterales</taxon>
        <taxon>Acetobacteraceae</taxon>
        <taxon>Paeniroseomonas</taxon>
    </lineage>
</organism>
<dbReference type="EMBL" id="JAUFPN010000059">
    <property type="protein sequence ID" value="MDN3564073.1"/>
    <property type="molecule type" value="Genomic_DNA"/>
</dbReference>
<reference evidence="4" key="1">
    <citation type="journal article" date="2019" name="Int. J. Syst. Evol. Microbiol.">
        <title>The Global Catalogue of Microorganisms (GCM) 10K type strain sequencing project: providing services to taxonomists for standard genome sequencing and annotation.</title>
        <authorList>
            <consortium name="The Broad Institute Genomics Platform"/>
            <consortium name="The Broad Institute Genome Sequencing Center for Infectious Disease"/>
            <person name="Wu L."/>
            <person name="Ma J."/>
        </authorList>
    </citation>
    <scope>NUCLEOTIDE SEQUENCE [LARGE SCALE GENOMIC DNA]</scope>
    <source>
        <strain evidence="4">CECT 7131</strain>
    </source>
</reference>
<sequence length="63" mass="6598">MMERNVTMDARQPAPGPVLRPAGGSPLPLTTPLVWAWGGVLLTASTWLVGVIALVRSVGGLFD</sequence>
<dbReference type="RefSeq" id="WP_290315862.1">
    <property type="nucleotide sequence ID" value="NZ_JAUFPN010000059.1"/>
</dbReference>
<dbReference type="Proteomes" id="UP001529369">
    <property type="component" value="Unassembled WGS sequence"/>
</dbReference>
<keyword evidence="2" id="KW-1133">Transmembrane helix</keyword>
<evidence type="ECO:0000256" key="1">
    <source>
        <dbReference type="SAM" id="MobiDB-lite"/>
    </source>
</evidence>
<keyword evidence="4" id="KW-1185">Reference proteome</keyword>
<evidence type="ECO:0000256" key="2">
    <source>
        <dbReference type="SAM" id="Phobius"/>
    </source>
</evidence>